<gene>
    <name evidence="1" type="ORF">Sfulv_53000</name>
</gene>
<keyword evidence="2" id="KW-1185">Reference proteome</keyword>
<dbReference type="AlphaFoldDB" id="A0A7J0CDA8"/>
<dbReference type="EMBL" id="BLWC01000001">
    <property type="protein sequence ID" value="GFN00490.1"/>
    <property type="molecule type" value="Genomic_DNA"/>
</dbReference>
<evidence type="ECO:0000313" key="1">
    <source>
        <dbReference type="EMBL" id="GFN00490.1"/>
    </source>
</evidence>
<comment type="caution">
    <text evidence="1">The sequence shown here is derived from an EMBL/GenBank/DDBJ whole genome shotgun (WGS) entry which is preliminary data.</text>
</comment>
<organism evidence="1 2">
    <name type="scientific">Streptomyces fulvorobeus</name>
    <dbReference type="NCBI Taxonomy" id="284028"/>
    <lineage>
        <taxon>Bacteria</taxon>
        <taxon>Bacillati</taxon>
        <taxon>Actinomycetota</taxon>
        <taxon>Actinomycetes</taxon>
        <taxon>Kitasatosporales</taxon>
        <taxon>Streptomycetaceae</taxon>
        <taxon>Streptomyces</taxon>
    </lineage>
</organism>
<protein>
    <submittedName>
        <fullName evidence="1">Uncharacterized protein</fullName>
    </submittedName>
</protein>
<name>A0A7J0CDA8_9ACTN</name>
<proteinExistence type="predicted"/>
<reference evidence="1 2" key="1">
    <citation type="submission" date="2020-05" db="EMBL/GenBank/DDBJ databases">
        <title>Whole genome shotgun sequence of Streptomyces fulvorobeus NBRC 15897.</title>
        <authorList>
            <person name="Komaki H."/>
            <person name="Tamura T."/>
        </authorList>
    </citation>
    <scope>NUCLEOTIDE SEQUENCE [LARGE SCALE GENOMIC DNA]</scope>
    <source>
        <strain evidence="1 2">NBRC 15897</strain>
    </source>
</reference>
<dbReference type="Proteomes" id="UP000498980">
    <property type="component" value="Unassembled WGS sequence"/>
</dbReference>
<sequence length="88" mass="8913">MSGPGTVALPFSKPYPSEPSGIFSAYIFSRRTSPPAGAVLGGVSAELASAAPSDNDVTPVAATAAPPASTRRLKVLRSMSNSPLRKGI</sequence>
<evidence type="ECO:0000313" key="2">
    <source>
        <dbReference type="Proteomes" id="UP000498980"/>
    </source>
</evidence>
<accession>A0A7J0CDA8</accession>